<gene>
    <name evidence="10" type="primary">lldD_2</name>
    <name evidence="8" type="synonym">lldD</name>
    <name evidence="10" type="ORF">PCA20602_04935</name>
</gene>
<dbReference type="HAMAP" id="MF_01559">
    <property type="entry name" value="L_lact_dehydr"/>
    <property type="match status" value="1"/>
</dbReference>
<evidence type="ECO:0000259" key="9">
    <source>
        <dbReference type="PROSITE" id="PS51349"/>
    </source>
</evidence>
<comment type="subcellular location">
    <subcellularLocation>
        <location evidence="8">Cell membrane</location>
        <topology evidence="8">Peripheral membrane protein</topology>
    </subcellularLocation>
</comment>
<feature type="binding site" evidence="8">
    <location>
        <begin position="306"/>
        <end position="330"/>
    </location>
    <ligand>
        <name>FMN</name>
        <dbReference type="ChEBI" id="CHEBI:58210"/>
    </ligand>
</feature>
<feature type="binding site" evidence="8">
    <location>
        <position position="24"/>
    </location>
    <ligand>
        <name>substrate</name>
    </ligand>
</feature>
<comment type="function">
    <text evidence="8">Catalyzes the conversion of L-lactate to pyruvate. Is coupled to the respiratory chain.</text>
</comment>
<feature type="binding site" evidence="8">
    <location>
        <position position="106"/>
    </location>
    <ligand>
        <name>FMN</name>
        <dbReference type="ChEBI" id="CHEBI:58210"/>
    </ligand>
</feature>
<keyword evidence="5 8" id="KW-0560">Oxidoreductase</keyword>
<dbReference type="InterPro" id="IPR013785">
    <property type="entry name" value="Aldolase_TIM"/>
</dbReference>
<dbReference type="InterPro" id="IPR000262">
    <property type="entry name" value="FMN-dep_DH"/>
</dbReference>
<dbReference type="SUPFAM" id="SSF51395">
    <property type="entry name" value="FMN-linked oxidoreductases"/>
    <property type="match status" value="1"/>
</dbReference>
<dbReference type="NCBIfam" id="NF008398">
    <property type="entry name" value="PRK11197.1"/>
    <property type="match status" value="1"/>
</dbReference>
<keyword evidence="6 8" id="KW-0472">Membrane</keyword>
<dbReference type="CDD" id="cd02809">
    <property type="entry name" value="alpha_hydroxyacid_oxid_FMN"/>
    <property type="match status" value="1"/>
</dbReference>
<evidence type="ECO:0000256" key="3">
    <source>
        <dbReference type="ARBA" id="ARBA00022630"/>
    </source>
</evidence>
<dbReference type="InterPro" id="IPR037396">
    <property type="entry name" value="FMN_HAD"/>
</dbReference>
<evidence type="ECO:0000256" key="2">
    <source>
        <dbReference type="ARBA" id="ARBA00022475"/>
    </source>
</evidence>
<dbReference type="RefSeq" id="WP_069340445.1">
    <property type="nucleotide sequence ID" value="NZ_CABPRV010000017.1"/>
</dbReference>
<dbReference type="PROSITE" id="PS51349">
    <property type="entry name" value="FMN_HYDROXY_ACID_DH_2"/>
    <property type="match status" value="1"/>
</dbReference>
<feature type="binding site" evidence="8">
    <location>
        <position position="129"/>
    </location>
    <ligand>
        <name>substrate</name>
    </ligand>
</feature>
<name>A0ABY6WD73_9BURK</name>
<dbReference type="PROSITE" id="PS00557">
    <property type="entry name" value="FMN_HYDROXY_ACID_DH_1"/>
    <property type="match status" value="1"/>
</dbReference>
<evidence type="ECO:0000256" key="6">
    <source>
        <dbReference type="ARBA" id="ARBA00023136"/>
    </source>
</evidence>
<dbReference type="NCBIfam" id="NF033901">
    <property type="entry name" value="L_lactate_LldD"/>
    <property type="match status" value="1"/>
</dbReference>
<proteinExistence type="inferred from homology"/>
<evidence type="ECO:0000256" key="5">
    <source>
        <dbReference type="ARBA" id="ARBA00023002"/>
    </source>
</evidence>
<dbReference type="PIRSF" id="PIRSF000138">
    <property type="entry name" value="Al-hdrx_acd_dh"/>
    <property type="match status" value="1"/>
</dbReference>
<accession>A0ABY6WD73</accession>
<comment type="caution">
    <text evidence="10">The sequence shown here is derived from an EMBL/GenBank/DDBJ whole genome shotgun (WGS) entry which is preliminary data.</text>
</comment>
<comment type="cofactor">
    <cofactor evidence="1 8">
        <name>FMN</name>
        <dbReference type="ChEBI" id="CHEBI:58210"/>
    </cofactor>
</comment>
<dbReference type="InterPro" id="IPR008259">
    <property type="entry name" value="FMN_hydac_DH_AS"/>
</dbReference>
<dbReference type="InterPro" id="IPR012133">
    <property type="entry name" value="Alpha-hydoxy_acid_DH_FMN"/>
</dbReference>
<keyword evidence="3 8" id="KW-0285">Flavoprotein</keyword>
<keyword evidence="4 8" id="KW-0288">FMN</keyword>
<feature type="active site" description="Proton acceptor" evidence="8">
    <location>
        <position position="275"/>
    </location>
</feature>
<protein>
    <recommendedName>
        <fullName evidence="8">L-lactate dehydrogenase</fullName>
        <ecNumber evidence="8">1.1.-.-</ecNumber>
    </recommendedName>
</protein>
<dbReference type="Proteomes" id="UP000366065">
    <property type="component" value="Unassembled WGS sequence"/>
</dbReference>
<evidence type="ECO:0000256" key="8">
    <source>
        <dbReference type="HAMAP-Rule" id="MF_01559"/>
    </source>
</evidence>
<feature type="binding site" evidence="8">
    <location>
        <position position="127"/>
    </location>
    <ligand>
        <name>FMN</name>
        <dbReference type="ChEBI" id="CHEBI:58210"/>
    </ligand>
</feature>
<organism evidence="10 11">
    <name type="scientific">Pandoraea capi</name>
    <dbReference type="NCBI Taxonomy" id="2508286"/>
    <lineage>
        <taxon>Bacteria</taxon>
        <taxon>Pseudomonadati</taxon>
        <taxon>Pseudomonadota</taxon>
        <taxon>Betaproteobacteria</taxon>
        <taxon>Burkholderiales</taxon>
        <taxon>Burkholderiaceae</taxon>
        <taxon>Pandoraea</taxon>
    </lineage>
</organism>
<dbReference type="Pfam" id="PF01070">
    <property type="entry name" value="FMN_dh"/>
    <property type="match status" value="1"/>
</dbReference>
<keyword evidence="11" id="KW-1185">Reference proteome</keyword>
<dbReference type="PANTHER" id="PTHR10578:SF85">
    <property type="entry name" value="L-LACTATE DEHYDROGENASE"/>
    <property type="match status" value="1"/>
</dbReference>
<dbReference type="Gene3D" id="3.20.20.70">
    <property type="entry name" value="Aldolase class I"/>
    <property type="match status" value="1"/>
</dbReference>
<keyword evidence="2 8" id="KW-1003">Cell membrane</keyword>
<comment type="catalytic activity">
    <reaction evidence="8">
        <text>(S)-lactate + A = pyruvate + AH2</text>
        <dbReference type="Rhea" id="RHEA:45816"/>
        <dbReference type="ChEBI" id="CHEBI:13193"/>
        <dbReference type="ChEBI" id="CHEBI:15361"/>
        <dbReference type="ChEBI" id="CHEBI:16651"/>
        <dbReference type="ChEBI" id="CHEBI:17499"/>
    </reaction>
</comment>
<dbReference type="PANTHER" id="PTHR10578">
    <property type="entry name" value="S -2-HYDROXY-ACID OXIDASE-RELATED"/>
    <property type="match status" value="1"/>
</dbReference>
<sequence length="380" mass="41028">MIISSASDYRAAAKSRLPRFLFDYIDGGAYAEHTLRANTADLAGIGLRQRILRNVENLSLNTTLFGQPLAMPIIMAPVGLTGMFARRGEVQVAKAAASKGIPLCLSTVSVCSIEEVAAQSPQPIWFQLYVLKDRGFMKNVLERARDAGVRNLVFTVDMPTPGARYRDAHSGMSGPFAASRRMLQAMTRPHWAWDVGLTGRPHDLGNVSKYLGKPVSLEDYIGWLGNNFDPSISWKDLEWIRDFWQGPMIIKGILDPEDAKDAVTFGADGIVVSNHGGRQLDGVLSTAKALPLIADAVGDNLTVLADSGIRSGLDVVRMLALGAKGCLLGRATAYALAADGQRGVENMLDIFAKEMRVAMTLTGVTSIDAIDRNSLVLGNP</sequence>
<dbReference type="EMBL" id="CABPRV010000017">
    <property type="protein sequence ID" value="VVE54384.1"/>
    <property type="molecule type" value="Genomic_DNA"/>
</dbReference>
<evidence type="ECO:0000256" key="1">
    <source>
        <dbReference type="ARBA" id="ARBA00001917"/>
    </source>
</evidence>
<comment type="similarity">
    <text evidence="7 8">Belongs to the FMN-dependent alpha-hydroxy acid dehydrogenase family.</text>
</comment>
<feature type="domain" description="FMN hydroxy acid dehydrogenase" evidence="9">
    <location>
        <begin position="1"/>
        <end position="380"/>
    </location>
</feature>
<feature type="binding site" evidence="8">
    <location>
        <position position="164"/>
    </location>
    <ligand>
        <name>substrate</name>
    </ligand>
</feature>
<dbReference type="EC" id="1.1.-.-" evidence="8"/>
<evidence type="ECO:0000256" key="4">
    <source>
        <dbReference type="ARBA" id="ARBA00022643"/>
    </source>
</evidence>
<evidence type="ECO:0000313" key="10">
    <source>
        <dbReference type="EMBL" id="VVE54384.1"/>
    </source>
</evidence>
<evidence type="ECO:0000313" key="11">
    <source>
        <dbReference type="Proteomes" id="UP000366065"/>
    </source>
</evidence>
<feature type="binding site" evidence="8">
    <location>
        <position position="251"/>
    </location>
    <ligand>
        <name>FMN</name>
        <dbReference type="ChEBI" id="CHEBI:58210"/>
    </ligand>
</feature>
<reference evidence="10 11" key="1">
    <citation type="submission" date="2019-08" db="EMBL/GenBank/DDBJ databases">
        <authorList>
            <person name="Peeters C."/>
        </authorList>
    </citation>
    <scope>NUCLEOTIDE SEQUENCE [LARGE SCALE GENOMIC DNA]</scope>
    <source>
        <strain evidence="10 11">LMG 20602</strain>
    </source>
</reference>
<evidence type="ECO:0000256" key="7">
    <source>
        <dbReference type="ARBA" id="ARBA00024042"/>
    </source>
</evidence>
<feature type="binding site" evidence="8">
    <location>
        <position position="278"/>
    </location>
    <ligand>
        <name>substrate</name>
    </ligand>
</feature>
<dbReference type="InterPro" id="IPR020920">
    <property type="entry name" value="LldD"/>
</dbReference>
<feature type="binding site" evidence="8">
    <location>
        <position position="155"/>
    </location>
    <ligand>
        <name>FMN</name>
        <dbReference type="ChEBI" id="CHEBI:58210"/>
    </ligand>
</feature>